<feature type="transmembrane region" description="Helical" evidence="2">
    <location>
        <begin position="58"/>
        <end position="79"/>
    </location>
</feature>
<evidence type="ECO:0000256" key="1">
    <source>
        <dbReference type="SAM" id="MobiDB-lite"/>
    </source>
</evidence>
<feature type="transmembrane region" description="Helical" evidence="2">
    <location>
        <begin position="198"/>
        <end position="217"/>
    </location>
</feature>
<keyword evidence="2" id="KW-1133">Transmembrane helix</keyword>
<dbReference type="PANTHER" id="PTHR41983">
    <property type="entry name" value="SHORT-CHAIN FATTY ACID TRANSPORTER-RELATED"/>
    <property type="match status" value="1"/>
</dbReference>
<dbReference type="Proteomes" id="UP001596547">
    <property type="component" value="Unassembled WGS sequence"/>
</dbReference>
<name>A0ABD6ACA7_9EURY</name>
<comment type="caution">
    <text evidence="3">The sequence shown here is derived from an EMBL/GenBank/DDBJ whole genome shotgun (WGS) entry which is preliminary data.</text>
</comment>
<feature type="transmembrane region" description="Helical" evidence="2">
    <location>
        <begin position="140"/>
        <end position="158"/>
    </location>
</feature>
<reference evidence="3 4" key="1">
    <citation type="journal article" date="2019" name="Int. J. Syst. Evol. Microbiol.">
        <title>The Global Catalogue of Microorganisms (GCM) 10K type strain sequencing project: providing services to taxonomists for standard genome sequencing and annotation.</title>
        <authorList>
            <consortium name="The Broad Institute Genomics Platform"/>
            <consortium name="The Broad Institute Genome Sequencing Center for Infectious Disease"/>
            <person name="Wu L."/>
            <person name="Ma J."/>
        </authorList>
    </citation>
    <scope>NUCLEOTIDE SEQUENCE [LARGE SCALE GENOMIC DNA]</scope>
    <source>
        <strain evidence="3 4">PSR21</strain>
    </source>
</reference>
<feature type="transmembrane region" description="Helical" evidence="2">
    <location>
        <begin position="373"/>
        <end position="390"/>
    </location>
</feature>
<keyword evidence="2" id="KW-0812">Transmembrane</keyword>
<dbReference type="GeneID" id="79315501"/>
<dbReference type="InterPro" id="IPR006160">
    <property type="entry name" value="SCFA_transpt_AtoE"/>
</dbReference>
<feature type="transmembrane region" description="Helical" evidence="2">
    <location>
        <begin position="300"/>
        <end position="322"/>
    </location>
</feature>
<evidence type="ECO:0000313" key="3">
    <source>
        <dbReference type="EMBL" id="MFC7317816.1"/>
    </source>
</evidence>
<feature type="transmembrane region" description="Helical" evidence="2">
    <location>
        <begin position="343"/>
        <end position="367"/>
    </location>
</feature>
<dbReference type="EMBL" id="JBHTBF010000002">
    <property type="protein sequence ID" value="MFC7317816.1"/>
    <property type="molecule type" value="Genomic_DNA"/>
</dbReference>
<keyword evidence="2" id="KW-0472">Membrane</keyword>
<dbReference type="RefSeq" id="WP_276302944.1">
    <property type="nucleotide sequence ID" value="NZ_CP119992.1"/>
</dbReference>
<feature type="transmembrane region" description="Helical" evidence="2">
    <location>
        <begin position="26"/>
        <end position="46"/>
    </location>
</feature>
<feature type="transmembrane region" description="Helical" evidence="2">
    <location>
        <begin position="275"/>
        <end position="294"/>
    </location>
</feature>
<feature type="transmembrane region" description="Helical" evidence="2">
    <location>
        <begin position="99"/>
        <end position="128"/>
    </location>
</feature>
<evidence type="ECO:0000256" key="2">
    <source>
        <dbReference type="SAM" id="Phobius"/>
    </source>
</evidence>
<dbReference type="Pfam" id="PF02667">
    <property type="entry name" value="SCFA_trans"/>
    <property type="match status" value="1"/>
</dbReference>
<accession>A0ABD6ACA7</accession>
<sequence length="479" mass="50577">MRITKPVRRLGELAADLSLKYVPNPYVLVIILTVIAFAGALGVGASPTEAMDAWAGGVWTLLGFMAAFSVTLMMGDAIAKSPTVTRFLERIAGIPNSAFTATAFVSLVAMFAGLISWGLGLIVGAVIAKQVALQGKERGLKLHYPLLAAAGYTALMIWHSGLTTSSGLIMADPALIPETFPEYAREGIPLSETIGSTVNIVTVALLLVVVPLVMGALHPKEAGKIVELPDEIAREMRGERVASDGGEVADPTEVGDETDVDRGPTLADRLNRSKVLGLVIAAFPAYFVVDAWFISGSGLASITLDSINAFFVFSAIVLWVTPRRIVDQMEDSVENVAGIIFQFPFYAGIAGLLTGTALTATIAGFFASIATPVTWPVIGLISAGIVNIFVPSGGGQWVAQGPILLETTQQLGMPLYTAVVIEMMGDQLTNMIQPFWALPLLALADLRARDVIGYSTVAMLAGFVVMAITMTVFLGLPHA</sequence>
<dbReference type="AlphaFoldDB" id="A0ABD6ACA7"/>
<protein>
    <submittedName>
        <fullName evidence="3">TIGR00366 family protein</fullName>
    </submittedName>
</protein>
<organism evidence="3 4">
    <name type="scientific">Halomarina halobia</name>
    <dbReference type="NCBI Taxonomy" id="3033386"/>
    <lineage>
        <taxon>Archaea</taxon>
        <taxon>Methanobacteriati</taxon>
        <taxon>Methanobacteriota</taxon>
        <taxon>Stenosarchaea group</taxon>
        <taxon>Halobacteria</taxon>
        <taxon>Halobacteriales</taxon>
        <taxon>Natronomonadaceae</taxon>
        <taxon>Halomarina</taxon>
    </lineage>
</organism>
<evidence type="ECO:0000313" key="4">
    <source>
        <dbReference type="Proteomes" id="UP001596547"/>
    </source>
</evidence>
<proteinExistence type="predicted"/>
<feature type="region of interest" description="Disordered" evidence="1">
    <location>
        <begin position="239"/>
        <end position="262"/>
    </location>
</feature>
<dbReference type="PANTHER" id="PTHR41983:SF2">
    <property type="entry name" value="SHORT-CHAIN FATTY ACID TRANSPORTER-RELATED"/>
    <property type="match status" value="1"/>
</dbReference>
<keyword evidence="4" id="KW-1185">Reference proteome</keyword>
<feature type="transmembrane region" description="Helical" evidence="2">
    <location>
        <begin position="451"/>
        <end position="476"/>
    </location>
</feature>
<gene>
    <name evidence="3" type="ORF">ACFQPE_13605</name>
</gene>